<proteinExistence type="predicted"/>
<dbReference type="EMBL" id="JBHRSQ010000017">
    <property type="protein sequence ID" value="MFC2992928.1"/>
    <property type="molecule type" value="Genomic_DNA"/>
</dbReference>
<organism evidence="2 3">
    <name type="scientific">Halomonas tibetensis</name>
    <dbReference type="NCBI Taxonomy" id="2259590"/>
    <lineage>
        <taxon>Bacteria</taxon>
        <taxon>Pseudomonadati</taxon>
        <taxon>Pseudomonadota</taxon>
        <taxon>Gammaproteobacteria</taxon>
        <taxon>Oceanospirillales</taxon>
        <taxon>Halomonadaceae</taxon>
        <taxon>Halomonas</taxon>
    </lineage>
</organism>
<dbReference type="Pfam" id="PF04287">
    <property type="entry name" value="DUF446"/>
    <property type="match status" value="1"/>
</dbReference>
<reference evidence="3" key="1">
    <citation type="journal article" date="2019" name="Int. J. Syst. Evol. Microbiol.">
        <title>The Global Catalogue of Microorganisms (GCM) 10K type strain sequencing project: providing services to taxonomists for standard genome sequencing and annotation.</title>
        <authorList>
            <consortium name="The Broad Institute Genomics Platform"/>
            <consortium name="The Broad Institute Genome Sequencing Center for Infectious Disease"/>
            <person name="Wu L."/>
            <person name="Ma J."/>
        </authorList>
    </citation>
    <scope>NUCLEOTIDE SEQUENCE [LARGE SCALE GENOMIC DNA]</scope>
    <source>
        <strain evidence="3">KCTC 52660</strain>
    </source>
</reference>
<dbReference type="Proteomes" id="UP001595386">
    <property type="component" value="Unassembled WGS sequence"/>
</dbReference>
<dbReference type="InterPro" id="IPR007384">
    <property type="entry name" value="UCP006257"/>
</dbReference>
<comment type="caution">
    <text evidence="2">The sequence shown here is derived from an EMBL/GenBank/DDBJ whole genome shotgun (WGS) entry which is preliminary data.</text>
</comment>
<gene>
    <name evidence="2" type="ORF">ACFODV_12870</name>
</gene>
<evidence type="ECO:0000259" key="1">
    <source>
        <dbReference type="Pfam" id="PF04287"/>
    </source>
</evidence>
<protein>
    <submittedName>
        <fullName evidence="2">YqcC family protein</fullName>
    </submittedName>
</protein>
<name>A0ABV7B6Q3_9GAMM</name>
<dbReference type="Gene3D" id="1.20.1440.40">
    <property type="entry name" value="YqcC-like"/>
    <property type="match status" value="1"/>
</dbReference>
<dbReference type="PANTHER" id="PTHR39586">
    <property type="entry name" value="CYTOPLASMIC PROTEIN-RELATED"/>
    <property type="match status" value="1"/>
</dbReference>
<dbReference type="SUPFAM" id="SSF158452">
    <property type="entry name" value="YqcC-like"/>
    <property type="match status" value="1"/>
</dbReference>
<feature type="domain" description="YqcC-like" evidence="1">
    <location>
        <begin position="7"/>
        <end position="105"/>
    </location>
</feature>
<dbReference type="RefSeq" id="WP_379760074.1">
    <property type="nucleotide sequence ID" value="NZ_JBHRSQ010000017.1"/>
</dbReference>
<evidence type="ECO:0000313" key="2">
    <source>
        <dbReference type="EMBL" id="MFC2992928.1"/>
    </source>
</evidence>
<dbReference type="PANTHER" id="PTHR39586:SF1">
    <property type="entry name" value="CYTOPLASMIC PROTEIN"/>
    <property type="match status" value="1"/>
</dbReference>
<accession>A0ABV7B6Q3</accession>
<sequence>MSVHHELAAALRELEATLRATDQWRMAKPDPIAFESIEPFCADTMALPQWLRFVFIVRLETLVETRAPMPAKCDVAPAVEAWLAQSGVGGVERLMLIQAVKTIDRLVTEN</sequence>
<keyword evidence="3" id="KW-1185">Reference proteome</keyword>
<dbReference type="InterPro" id="IPR023376">
    <property type="entry name" value="YqcC-like_dom"/>
</dbReference>
<evidence type="ECO:0000313" key="3">
    <source>
        <dbReference type="Proteomes" id="UP001595386"/>
    </source>
</evidence>
<dbReference type="InterPro" id="IPR036814">
    <property type="entry name" value="YqcC-like_sf"/>
</dbReference>